<proteinExistence type="inferred from homology"/>
<name>A0A4R6KBY9_9ACTN</name>
<dbReference type="AlphaFoldDB" id="A0A4R6KBY9"/>
<evidence type="ECO:0000313" key="3">
    <source>
        <dbReference type="EMBL" id="TDO45232.1"/>
    </source>
</evidence>
<evidence type="ECO:0000256" key="1">
    <source>
        <dbReference type="ARBA" id="ARBA00007689"/>
    </source>
</evidence>
<dbReference type="RefSeq" id="WP_133802588.1">
    <property type="nucleotide sequence ID" value="NZ_SNWQ01000013.1"/>
</dbReference>
<comment type="caution">
    <text evidence="3">The sequence shown here is derived from an EMBL/GenBank/DDBJ whole genome shotgun (WGS) entry which is preliminary data.</text>
</comment>
<dbReference type="OrthoDB" id="3784582at2"/>
<dbReference type="Proteomes" id="UP000295388">
    <property type="component" value="Unassembled WGS sequence"/>
</dbReference>
<evidence type="ECO:0000313" key="4">
    <source>
        <dbReference type="Proteomes" id="UP000295388"/>
    </source>
</evidence>
<dbReference type="InterPro" id="IPR005545">
    <property type="entry name" value="YCII"/>
</dbReference>
<dbReference type="EMBL" id="SNWQ01000013">
    <property type="protein sequence ID" value="TDO45232.1"/>
    <property type="molecule type" value="Genomic_DNA"/>
</dbReference>
<protein>
    <recommendedName>
        <fullName evidence="2">YCII-related domain-containing protein</fullName>
    </recommendedName>
</protein>
<reference evidence="3 4" key="1">
    <citation type="submission" date="2019-03" db="EMBL/GenBank/DDBJ databases">
        <title>Genomic Encyclopedia of Type Strains, Phase III (KMG-III): the genomes of soil and plant-associated and newly described type strains.</title>
        <authorList>
            <person name="Whitman W."/>
        </authorList>
    </citation>
    <scope>NUCLEOTIDE SEQUENCE [LARGE SCALE GENOMIC DNA]</scope>
    <source>
        <strain evidence="3 4">VKM Ac-2527</strain>
    </source>
</reference>
<dbReference type="SUPFAM" id="SSF54909">
    <property type="entry name" value="Dimeric alpha+beta barrel"/>
    <property type="match status" value="1"/>
</dbReference>
<dbReference type="PANTHER" id="PTHR35174">
    <property type="entry name" value="BLL7171 PROTEIN-RELATED"/>
    <property type="match status" value="1"/>
</dbReference>
<comment type="similarity">
    <text evidence="1">Belongs to the YciI family.</text>
</comment>
<keyword evidence="4" id="KW-1185">Reference proteome</keyword>
<gene>
    <name evidence="3" type="ORF">EV643_1134</name>
</gene>
<feature type="domain" description="YCII-related" evidence="2">
    <location>
        <begin position="1"/>
        <end position="120"/>
    </location>
</feature>
<organism evidence="3 4">
    <name type="scientific">Kribbella caucasensis</name>
    <dbReference type="NCBI Taxonomy" id="2512215"/>
    <lineage>
        <taxon>Bacteria</taxon>
        <taxon>Bacillati</taxon>
        <taxon>Actinomycetota</taxon>
        <taxon>Actinomycetes</taxon>
        <taxon>Propionibacteriales</taxon>
        <taxon>Kribbellaceae</taxon>
        <taxon>Kribbella</taxon>
    </lineage>
</organism>
<evidence type="ECO:0000259" key="2">
    <source>
        <dbReference type="Pfam" id="PF03795"/>
    </source>
</evidence>
<dbReference type="PANTHER" id="PTHR35174:SF3">
    <property type="entry name" value="BLL7171 PROTEIN"/>
    <property type="match status" value="1"/>
</dbReference>
<sequence length="125" mass="13885">MRFLILIYDNPESRKVWESLTEEQRREGVQGYRELNAALDAAGEGVVHEALADADQTKQVTLRDDGRIVTTDGPFAEVKEQLAGFYLVDCETIDKAVEYAAMIPEASGFGYVEVRPIMDLSSLGI</sequence>
<dbReference type="Gene3D" id="3.30.70.1060">
    <property type="entry name" value="Dimeric alpha+beta barrel"/>
    <property type="match status" value="1"/>
</dbReference>
<dbReference type="InterPro" id="IPR011008">
    <property type="entry name" value="Dimeric_a/b-barrel"/>
</dbReference>
<accession>A0A4R6KBY9</accession>
<dbReference type="Pfam" id="PF03795">
    <property type="entry name" value="YCII"/>
    <property type="match status" value="1"/>
</dbReference>